<organism evidence="3">
    <name type="scientific">Amblyomma parvum</name>
    <name type="common">South American tick</name>
    <dbReference type="NCBI Taxonomy" id="251391"/>
    <lineage>
        <taxon>Eukaryota</taxon>
        <taxon>Metazoa</taxon>
        <taxon>Ecdysozoa</taxon>
        <taxon>Arthropoda</taxon>
        <taxon>Chelicerata</taxon>
        <taxon>Arachnida</taxon>
        <taxon>Acari</taxon>
        <taxon>Parasitiformes</taxon>
        <taxon>Ixodida</taxon>
        <taxon>Ixodoidea</taxon>
        <taxon>Ixodidae</taxon>
        <taxon>Amblyomminae</taxon>
        <taxon>Amblyomma</taxon>
    </lineage>
</organism>
<protein>
    <submittedName>
        <fullName evidence="3">Putative secreted protein</fullName>
    </submittedName>
</protein>
<name>A0A023G0F0_AMBPA</name>
<proteinExistence type="evidence at transcript level"/>
<evidence type="ECO:0000256" key="2">
    <source>
        <dbReference type="SAM" id="SignalP"/>
    </source>
</evidence>
<keyword evidence="1" id="KW-0472">Membrane</keyword>
<feature type="chain" id="PRO_5001516368" evidence="2">
    <location>
        <begin position="26"/>
        <end position="116"/>
    </location>
</feature>
<keyword evidence="2" id="KW-0732">Signal</keyword>
<keyword evidence="1" id="KW-0812">Transmembrane</keyword>
<evidence type="ECO:0000256" key="1">
    <source>
        <dbReference type="SAM" id="Phobius"/>
    </source>
</evidence>
<evidence type="ECO:0000313" key="3">
    <source>
        <dbReference type="EMBL" id="JAC27164.1"/>
    </source>
</evidence>
<dbReference type="AlphaFoldDB" id="A0A023G0F0"/>
<feature type="signal peptide" evidence="2">
    <location>
        <begin position="1"/>
        <end position="25"/>
    </location>
</feature>
<sequence>MMLKWNRSHDAVLLVLYVQLNLCLGKVGHCLVSRELASMVDNIFVVQVGLALGSRRKLFVVGLLGQPNISLLVFCLLFKGIVFWWKIELGLQLLLWGVYHCACQMELLKGFPIPKA</sequence>
<accession>A0A023G0F0</accession>
<dbReference type="EMBL" id="GBBL01000156">
    <property type="protein sequence ID" value="JAC27164.1"/>
    <property type="molecule type" value="mRNA"/>
</dbReference>
<feature type="transmembrane region" description="Helical" evidence="1">
    <location>
        <begin position="59"/>
        <end position="85"/>
    </location>
</feature>
<reference evidence="3" key="1">
    <citation type="submission" date="2014-03" db="EMBL/GenBank/DDBJ databases">
        <title>The sialotranscriptome of Amblyomma triste, Amblyomma parvum and Amblyomma cajennense ticks, uncovered by 454-based RNA-seq.</title>
        <authorList>
            <person name="Garcia G.R."/>
            <person name="Gardinassi L.G."/>
            <person name="Ribeiro J.M."/>
            <person name="Anatrielo E."/>
            <person name="Ferreira B.R."/>
            <person name="Moreira H.N."/>
            <person name="Mafra C."/>
            <person name="Olegario M.M."/>
            <person name="Szabo P.J."/>
            <person name="Miranda-Santos I.K."/>
            <person name="Maruyama S.R."/>
        </authorList>
    </citation>
    <scope>NUCLEOTIDE SEQUENCE</scope>
    <source>
        <strain evidence="3">Araguapaz</strain>
        <tissue evidence="3">Salivary glands</tissue>
    </source>
</reference>
<keyword evidence="1" id="KW-1133">Transmembrane helix</keyword>